<accession>A0ABU4S0E3</accession>
<sequence>MSLMGKFGRQMIIFIGLLSVGVVSDASPEPEEVKIHTVFAVSSHLTPKYPKDFPHFDYVNPDAPKGGEIRLAALGTFDSFNRYARRGDSVTEGLKPYQRFIYDQLMVSNDEEYGVLYPLVAESVTYPDNYMWVEYNLNPKARFNDGKPVTASDVVFSFNKFIEEGLAQIGVLYKDVSKAIAVNSHKVRFEFSVPKKTFITDLAGLTILPEHIWKDKDLSEPLSEPVVGGGPYVVGDYKMGSYVTYERVKDYWAKDLPSRKGHFNFDKVTFEYFLDRSVTLEAFKAGEYDLRPESQIANWKEAYDIPAVERGDIIKAEIPNRAPKPLTALMYNTQAAPFTDRLVRQALSYLLDFESLNKTLFYGAYTRHESFMENTPYKAQGEPKGLELEILNQYKDQLPAEVFGPVWRPSKTDGSGNIRGAMRQALSLLKEAGWELKDRQLVNANTGEPMEFELLIYDSSTEKYANSFKKNLERIGVTLNIRKVDTSQYSKRMQEGDYQMLSLYFTEIPYPSTDMELTWHSKNVESSWNTANIDNPVIDALVEDILASQGNEERLLALGRAFDRVALWNFYGIPLWHSPYYRIAHWNKFSRPEKAPILEIGMDTWWYDTAKASTIAK</sequence>
<evidence type="ECO:0000313" key="3">
    <source>
        <dbReference type="EMBL" id="MDX6849333.1"/>
    </source>
</evidence>
<evidence type="ECO:0000259" key="2">
    <source>
        <dbReference type="Pfam" id="PF00496"/>
    </source>
</evidence>
<proteinExistence type="predicted"/>
<reference evidence="3 4" key="1">
    <citation type="submission" date="2023-11" db="EMBL/GenBank/DDBJ databases">
        <title>Gilvimarinus fulvus sp. nov., isolated from the surface of Kelp.</title>
        <authorList>
            <person name="Sun Y.Y."/>
            <person name="Gong Y."/>
            <person name="Du Z.J."/>
        </authorList>
    </citation>
    <scope>NUCLEOTIDE SEQUENCE [LARGE SCALE GENOMIC DNA]</scope>
    <source>
        <strain evidence="3 4">SDUM040013</strain>
    </source>
</reference>
<dbReference type="InterPro" id="IPR030678">
    <property type="entry name" value="Peptide/Ni-bd"/>
</dbReference>
<dbReference type="InterPro" id="IPR039424">
    <property type="entry name" value="SBP_5"/>
</dbReference>
<dbReference type="Gene3D" id="3.10.105.10">
    <property type="entry name" value="Dipeptide-binding Protein, Domain 3"/>
    <property type="match status" value="1"/>
</dbReference>
<keyword evidence="4" id="KW-1185">Reference proteome</keyword>
<organism evidence="3 4">
    <name type="scientific">Gilvimarinus gilvus</name>
    <dbReference type="NCBI Taxonomy" id="3058038"/>
    <lineage>
        <taxon>Bacteria</taxon>
        <taxon>Pseudomonadati</taxon>
        <taxon>Pseudomonadota</taxon>
        <taxon>Gammaproteobacteria</taxon>
        <taxon>Cellvibrionales</taxon>
        <taxon>Cellvibrionaceae</taxon>
        <taxon>Gilvimarinus</taxon>
    </lineage>
</organism>
<feature type="domain" description="Solute-binding protein family 5" evidence="2">
    <location>
        <begin position="116"/>
        <end position="523"/>
    </location>
</feature>
<dbReference type="RefSeq" id="WP_302721918.1">
    <property type="nucleotide sequence ID" value="NZ_JAULRU010000418.1"/>
</dbReference>
<name>A0ABU4S0E3_9GAMM</name>
<dbReference type="InterPro" id="IPR000914">
    <property type="entry name" value="SBP_5_dom"/>
</dbReference>
<dbReference type="EMBL" id="JAXAFO010000011">
    <property type="protein sequence ID" value="MDX6849333.1"/>
    <property type="molecule type" value="Genomic_DNA"/>
</dbReference>
<dbReference type="PIRSF" id="PIRSF002741">
    <property type="entry name" value="MppA"/>
    <property type="match status" value="1"/>
</dbReference>
<dbReference type="PANTHER" id="PTHR30290">
    <property type="entry name" value="PERIPLASMIC BINDING COMPONENT OF ABC TRANSPORTER"/>
    <property type="match status" value="1"/>
</dbReference>
<dbReference type="Gene3D" id="3.40.190.10">
    <property type="entry name" value="Periplasmic binding protein-like II"/>
    <property type="match status" value="1"/>
</dbReference>
<evidence type="ECO:0000313" key="4">
    <source>
        <dbReference type="Proteomes" id="UP001273505"/>
    </source>
</evidence>
<dbReference type="Proteomes" id="UP001273505">
    <property type="component" value="Unassembled WGS sequence"/>
</dbReference>
<comment type="caution">
    <text evidence="3">The sequence shown here is derived from an EMBL/GenBank/DDBJ whole genome shotgun (WGS) entry which is preliminary data.</text>
</comment>
<keyword evidence="1" id="KW-0732">Signal</keyword>
<evidence type="ECO:0000256" key="1">
    <source>
        <dbReference type="ARBA" id="ARBA00022729"/>
    </source>
</evidence>
<protein>
    <submittedName>
        <fullName evidence="3">Extracellular solute-binding protein</fullName>
    </submittedName>
</protein>
<dbReference type="SUPFAM" id="SSF53850">
    <property type="entry name" value="Periplasmic binding protein-like II"/>
    <property type="match status" value="1"/>
</dbReference>
<dbReference type="Pfam" id="PF00496">
    <property type="entry name" value="SBP_bac_5"/>
    <property type="match status" value="1"/>
</dbReference>
<gene>
    <name evidence="3" type="ORF">SCD92_08170</name>
</gene>
<dbReference type="CDD" id="cd08497">
    <property type="entry name" value="MbnE-like"/>
    <property type="match status" value="1"/>
</dbReference>
<dbReference type="PANTHER" id="PTHR30290:SF64">
    <property type="entry name" value="ABC TRANSPORTER PERIPLASMIC BINDING PROTEIN"/>
    <property type="match status" value="1"/>
</dbReference>